<name>A0AAW2D130_9ROSI</name>
<sequence>MYSMCGNERSGYYLKARDTIVRLISCLPNSNGNLAGEFVRVSGNWLTDELTYPTSPKDVDTRRFRADPSVIHVRDLNFVIRSEIFVHFDSQLQAAHLILGHTLAYNSFQDPGQALTIDSPLLSYLDVRLQGFLPRGLTLGEAQRLGPQQIREGSLLPFKDGSVDRAFHARRIDPGQRQVEVESVDSSSEGTGPKDSNTEMVVRRIMMANRFLAGAWQAPPQQGPLSSTPFKRKRPRNTDEPTEPQGEVPSQTPPIQSTALLQYRQRGGNARLDSATGTCLLRLVFEIGIKVKVAKLLRAWAKPLSFPTMCSSSLRAVTLRLEWHAIAERLRSSAEDVEKEKTLKKVAKATM</sequence>
<protein>
    <submittedName>
        <fullName evidence="2">Uncharacterized protein</fullName>
    </submittedName>
</protein>
<comment type="caution">
    <text evidence="2">The sequence shown here is derived from an EMBL/GenBank/DDBJ whole genome shotgun (WGS) entry which is preliminary data.</text>
</comment>
<keyword evidence="3" id="KW-1185">Reference proteome</keyword>
<accession>A0AAW2D130</accession>
<dbReference type="EMBL" id="JAZDWU010000005">
    <property type="protein sequence ID" value="KAL0003384.1"/>
    <property type="molecule type" value="Genomic_DNA"/>
</dbReference>
<dbReference type="AlphaFoldDB" id="A0AAW2D130"/>
<evidence type="ECO:0000256" key="1">
    <source>
        <dbReference type="SAM" id="MobiDB-lite"/>
    </source>
</evidence>
<feature type="compositionally biased region" description="Polar residues" evidence="1">
    <location>
        <begin position="219"/>
        <end position="229"/>
    </location>
</feature>
<dbReference type="Proteomes" id="UP001459277">
    <property type="component" value="Unassembled WGS sequence"/>
</dbReference>
<feature type="region of interest" description="Disordered" evidence="1">
    <location>
        <begin position="216"/>
        <end position="256"/>
    </location>
</feature>
<reference evidence="2 3" key="1">
    <citation type="submission" date="2024-01" db="EMBL/GenBank/DDBJ databases">
        <title>A telomere-to-telomere, gap-free genome of sweet tea (Lithocarpus litseifolius).</title>
        <authorList>
            <person name="Zhou J."/>
        </authorList>
    </citation>
    <scope>NUCLEOTIDE SEQUENCE [LARGE SCALE GENOMIC DNA]</scope>
    <source>
        <strain evidence="2">Zhou-2022a</strain>
        <tissue evidence="2">Leaf</tissue>
    </source>
</reference>
<organism evidence="2 3">
    <name type="scientific">Lithocarpus litseifolius</name>
    <dbReference type="NCBI Taxonomy" id="425828"/>
    <lineage>
        <taxon>Eukaryota</taxon>
        <taxon>Viridiplantae</taxon>
        <taxon>Streptophyta</taxon>
        <taxon>Embryophyta</taxon>
        <taxon>Tracheophyta</taxon>
        <taxon>Spermatophyta</taxon>
        <taxon>Magnoliopsida</taxon>
        <taxon>eudicotyledons</taxon>
        <taxon>Gunneridae</taxon>
        <taxon>Pentapetalae</taxon>
        <taxon>rosids</taxon>
        <taxon>fabids</taxon>
        <taxon>Fagales</taxon>
        <taxon>Fagaceae</taxon>
        <taxon>Lithocarpus</taxon>
    </lineage>
</organism>
<proteinExistence type="predicted"/>
<evidence type="ECO:0000313" key="2">
    <source>
        <dbReference type="EMBL" id="KAL0003384.1"/>
    </source>
</evidence>
<feature type="region of interest" description="Disordered" evidence="1">
    <location>
        <begin position="171"/>
        <end position="199"/>
    </location>
</feature>
<gene>
    <name evidence="2" type="ORF">SO802_017165</name>
</gene>
<evidence type="ECO:0000313" key="3">
    <source>
        <dbReference type="Proteomes" id="UP001459277"/>
    </source>
</evidence>